<gene>
    <name evidence="1" type="ORF">M0R45_013965</name>
</gene>
<protein>
    <submittedName>
        <fullName evidence="1">Uncharacterized protein</fullName>
    </submittedName>
</protein>
<reference evidence="1 2" key="1">
    <citation type="journal article" date="2023" name="G3 (Bethesda)">
        <title>A chromosome-length genome assembly and annotation of blackberry (Rubus argutus, cv. 'Hillquist').</title>
        <authorList>
            <person name="Bruna T."/>
            <person name="Aryal R."/>
            <person name="Dudchenko O."/>
            <person name="Sargent D.J."/>
            <person name="Mead D."/>
            <person name="Buti M."/>
            <person name="Cavallini A."/>
            <person name="Hytonen T."/>
            <person name="Andres J."/>
            <person name="Pham M."/>
            <person name="Weisz D."/>
            <person name="Mascagni F."/>
            <person name="Usai G."/>
            <person name="Natali L."/>
            <person name="Bassil N."/>
            <person name="Fernandez G.E."/>
            <person name="Lomsadze A."/>
            <person name="Armour M."/>
            <person name="Olukolu B."/>
            <person name="Poorten T."/>
            <person name="Britton C."/>
            <person name="Davik J."/>
            <person name="Ashrafi H."/>
            <person name="Aiden E.L."/>
            <person name="Borodovsky M."/>
            <person name="Worthington M."/>
        </authorList>
    </citation>
    <scope>NUCLEOTIDE SEQUENCE [LARGE SCALE GENOMIC DNA]</scope>
    <source>
        <strain evidence="1">PI 553951</strain>
    </source>
</reference>
<evidence type="ECO:0000313" key="2">
    <source>
        <dbReference type="Proteomes" id="UP001457282"/>
    </source>
</evidence>
<keyword evidence="2" id="KW-1185">Reference proteome</keyword>
<name>A0AAW1XK07_RUBAR</name>
<accession>A0AAW1XK07</accession>
<dbReference type="EMBL" id="JBEDUW010000003">
    <property type="protein sequence ID" value="KAK9937156.1"/>
    <property type="molecule type" value="Genomic_DNA"/>
</dbReference>
<comment type="caution">
    <text evidence="1">The sequence shown here is derived from an EMBL/GenBank/DDBJ whole genome shotgun (WGS) entry which is preliminary data.</text>
</comment>
<organism evidence="1 2">
    <name type="scientific">Rubus argutus</name>
    <name type="common">Southern blackberry</name>
    <dbReference type="NCBI Taxonomy" id="59490"/>
    <lineage>
        <taxon>Eukaryota</taxon>
        <taxon>Viridiplantae</taxon>
        <taxon>Streptophyta</taxon>
        <taxon>Embryophyta</taxon>
        <taxon>Tracheophyta</taxon>
        <taxon>Spermatophyta</taxon>
        <taxon>Magnoliopsida</taxon>
        <taxon>eudicotyledons</taxon>
        <taxon>Gunneridae</taxon>
        <taxon>Pentapetalae</taxon>
        <taxon>rosids</taxon>
        <taxon>fabids</taxon>
        <taxon>Rosales</taxon>
        <taxon>Rosaceae</taxon>
        <taxon>Rosoideae</taxon>
        <taxon>Rosoideae incertae sedis</taxon>
        <taxon>Rubus</taxon>
    </lineage>
</organism>
<dbReference type="Proteomes" id="UP001457282">
    <property type="component" value="Unassembled WGS sequence"/>
</dbReference>
<sequence length="210" mass="23639">MSSTRMILNISVEGLDGVSRIEPEGGWKNKSLKYHIRVTCKVCTIELLEMHNGNFVPLYLSAASWTRGLDGIGYHRPLTCPLCNGHGGLRILRRGGKPIVDEGVAMPVMEVQVVGSFRVHEDIKLFYFGWMCRKEDDDDNNGALFGPFYVDRKGNYAFKYLVNVDEEVVLQIKGLKGCLELTDWEEEVEGLWIKGSSRLDSDMDSADSDE</sequence>
<proteinExistence type="predicted"/>
<dbReference type="AlphaFoldDB" id="A0AAW1XK07"/>
<evidence type="ECO:0000313" key="1">
    <source>
        <dbReference type="EMBL" id="KAK9937156.1"/>
    </source>
</evidence>